<feature type="domain" description="HYR" evidence="6">
    <location>
        <begin position="2891"/>
        <end position="2974"/>
    </location>
</feature>
<evidence type="ECO:0000256" key="2">
    <source>
        <dbReference type="ARBA" id="ARBA00023157"/>
    </source>
</evidence>
<dbReference type="PROSITE" id="PS00022">
    <property type="entry name" value="EGF_1"/>
    <property type="match status" value="1"/>
</dbReference>
<feature type="domain" description="HYR" evidence="6">
    <location>
        <begin position="2468"/>
        <end position="2550"/>
    </location>
</feature>
<keyword evidence="2 3" id="KW-1015">Disulfide bond</keyword>
<feature type="domain" description="HYR" evidence="6">
    <location>
        <begin position="1968"/>
        <end position="2049"/>
    </location>
</feature>
<feature type="domain" description="HYR" evidence="6">
    <location>
        <begin position="1716"/>
        <end position="1799"/>
    </location>
</feature>
<feature type="domain" description="HYR" evidence="6">
    <location>
        <begin position="551"/>
        <end position="632"/>
    </location>
</feature>
<feature type="domain" description="HYR" evidence="6">
    <location>
        <begin position="2296"/>
        <end position="2378"/>
    </location>
</feature>
<dbReference type="Pfam" id="PF00008">
    <property type="entry name" value="EGF"/>
    <property type="match status" value="1"/>
</dbReference>
<feature type="domain" description="HYR" evidence="6">
    <location>
        <begin position="889"/>
        <end position="972"/>
    </location>
</feature>
<dbReference type="CDD" id="cd00054">
    <property type="entry name" value="EGF_CA"/>
    <property type="match status" value="1"/>
</dbReference>
<dbReference type="GO" id="GO:0005509">
    <property type="term" value="F:calcium ion binding"/>
    <property type="evidence" value="ECO:0007669"/>
    <property type="project" value="InterPro"/>
</dbReference>
<feature type="domain" description="HYR" evidence="6">
    <location>
        <begin position="2636"/>
        <end position="2718"/>
    </location>
</feature>
<feature type="domain" description="HYR" evidence="6">
    <location>
        <begin position="1465"/>
        <end position="1547"/>
    </location>
</feature>
<feature type="domain" description="HYR" evidence="6">
    <location>
        <begin position="637"/>
        <end position="720"/>
    </location>
</feature>
<feature type="domain" description="EGF-like" evidence="5">
    <location>
        <begin position="1423"/>
        <end position="1461"/>
    </location>
</feature>
<comment type="caution">
    <text evidence="7">The sequence shown here is derived from an EMBL/GenBank/DDBJ whole genome shotgun (WGS) entry which is preliminary data.</text>
</comment>
<feature type="domain" description="HYR" evidence="6">
    <location>
        <begin position="1342"/>
        <end position="1424"/>
    </location>
</feature>
<feature type="domain" description="HYR" evidence="6">
    <location>
        <begin position="3127"/>
        <end position="3209"/>
    </location>
</feature>
<feature type="domain" description="HYR" evidence="6">
    <location>
        <begin position="2382"/>
        <end position="2464"/>
    </location>
</feature>
<feature type="domain" description="HYR" evidence="6">
    <location>
        <begin position="1255"/>
        <end position="1338"/>
    </location>
</feature>
<dbReference type="Pfam" id="PF02494">
    <property type="entry name" value="HYR"/>
    <property type="match status" value="37"/>
</dbReference>
<dbReference type="SMART" id="SM00179">
    <property type="entry name" value="EGF_CA"/>
    <property type="match status" value="1"/>
</dbReference>
<evidence type="ECO:0000313" key="7">
    <source>
        <dbReference type="EMBL" id="KAJ8029141.1"/>
    </source>
</evidence>
<evidence type="ECO:0000256" key="4">
    <source>
        <dbReference type="SAM" id="MobiDB-lite"/>
    </source>
</evidence>
<feature type="domain" description="HYR" evidence="6">
    <location>
        <begin position="1632"/>
        <end position="1715"/>
    </location>
</feature>
<feature type="domain" description="HYR" evidence="6">
    <location>
        <begin position="3043"/>
        <end position="3125"/>
    </location>
</feature>
<feature type="region of interest" description="Disordered" evidence="4">
    <location>
        <begin position="1187"/>
        <end position="1213"/>
    </location>
</feature>
<comment type="caution">
    <text evidence="3">Lacks conserved residue(s) required for the propagation of feature annotation.</text>
</comment>
<proteinExistence type="predicted"/>
<dbReference type="PANTHER" id="PTHR24273">
    <property type="entry name" value="FI04643P-RELATED"/>
    <property type="match status" value="1"/>
</dbReference>
<dbReference type="Proteomes" id="UP001152320">
    <property type="component" value="Chromosome 14"/>
</dbReference>
<dbReference type="PROSITE" id="PS01186">
    <property type="entry name" value="EGF_2"/>
    <property type="match status" value="1"/>
</dbReference>
<dbReference type="EMBL" id="JAIZAY010000014">
    <property type="protein sequence ID" value="KAJ8029141.1"/>
    <property type="molecule type" value="Genomic_DNA"/>
</dbReference>
<accession>A0A9Q1BM34</accession>
<sequence>MDKLWEMMYVQLHQQAVKPLQLLCQPMYLDSFPFVKVGIVDMSVTFRGCSDNEIFECVPPQVIQTGFEADLQAAGIDLTVLNMRGSVCYCGNIACNMLQASQLQVGEFDLQSVLRSCIPAPPTGCNPDYVQTLLNTPVDPTIEIRNADGTECYCSTNNCNDQTLDGTPVTVPPAVLNCVSCVSLDFGDPFLDAEFRNLNCEDAVIDGLNVVQTACAATDNHCVTVSASMESAGLPPFSTVLRSCASSANQGCLDANLFQSALEAVLGFAVTNIVGTACYCQGNFCNDAPVQPGTPDREPPRFVRNCPEDIVQRVGLGVTGATVTWPEPIAVDSVGNIVTDVFTTQEPGSFFARGVTVVTYILTDSRDISINCFFTVTVEGPGDIMAPTIVVPCPANINLVAPEGSTTIPVVWTEPSAVDDSGSVTTTNNFSPGDGFPIGTTTVRYTFADAAGNSASCSFLVTIEGPPVDPFQFVVPCPDDIMVTALAGQPGAEVTWQEPVVIDSQGNRVAVTGSGAPMQFFPIGTSTITYQYSDNQGNTGSCSFNVLVQGPAFQFLVPCPSDRQVQVIPGQQEAVVMWQEPVVIDSLGNVVTATETFPTQQSLPIGTTTITYRYSDSQGNSETCSFDITVQAGIPQVDTTPPRITTPCPSDRSIEVPAGVPGAPMFWPPPQAVDESGPVTTTSTHRSGSNFPLGTTTVVYTFEDAAGNTATCSFNVVVTGPGDPGVMLLCPDDVIINVPVGVTRATVSWTPPVALDGNGQQLPLESTHEPNTAFSPGITTVTYTVSGTPVFCTFDVIVQTVGGGSFQFIVACPMDINVIADPGQTGRIVNWQEPIVVDGEGRRVTVTGSTTPNRFFPIGVTTVRYTYSDNQGNTGTCSFDVTVQGSDPVDTMPPVITRPCPPDQTLTLTSVSEQVFPTWTEPQAFDASGTPSVATTHIPGSSFSLGTTEVTYTFADTAGNTVSCSFTITVSVDNQPPVVRSCPENIDVTPPSGESGTTLTFITPTATDNSAPPPVDTMAPVITNCPDDIEVVAPAGSAGAQVEFMTPTAVDDSGEAPMVVSTQNSGDFFRIGTTTVSYSFIDGSNNIAQCIFLVRVSVDNQPPEIINCPTDAITLPAPLGASGATVSYITPTAIDNSGEEPQVISTHDSGDFFPVGTTTVMYTFQDTPVDVTPPTVMNCPDDRTAVAPRGSTGTEVPFVEPFATDESGQPDVSPTHRSGDFFFIGTTTVVYIFTDANRNSAMCTFFVTVTEESIVDVEPPEIFNCPDSVPSTAPQGSSGVVVNFIPPAAQDDSGEQPQVFASHMPGEFFPLGTTFVTYTFSDRVGNSASCSFTVVVTVEDPGDFPSIIVGCPPDITSTLAVNRETSEVFWFLPQAVDRNGNLVPVVGSHQPGDSFSVGTTTVTYTFTDFENNMAFCSFMILVNENPCTVSPCLNDGFCLSNANSDLFTCECVAGFTGTFCEIPPRDTTPPDVFFCPTQPIVREIQVGEVSTVVTFQEPMASDVSAVSTTANFRSGSTFNVGTTTVTYTFQDEAGNQAFCVLDVVVRATNTTPPTVSNCPAQPIRRTAPAGTSLVTVTWTTPTATDASGIVSSDVNFQSGSSFTVGTTTVRYTFADGAGNSAFCVFDVIVTATDTTPPTVSNCPTQPIRRTATAGTSRVIVTWTTPTATDASGIVSSDVNFQSGSSFTVGTTTVRYTFVDGAGNLAFCVFDVIVTATDTTPPTVSNCPTQPIRRTATAGTSRVIVTWTTPTATDASGIVSSDVNFQSGSSFTVGTTTVRYTFVDGAGNSALCVFDVVVTATDTTPPTVSNCPTQPIRRTATAGTSQVIVTWTTPTATDASGIVSSDVNFQSGSSFTVGTTTVRYTFVDGAGNSALCVFDVVVSTIDTTPPTVINCPPEPIRQTALPGMSLVIVTFTTPTATDPSGIVLTDFNFQSGSSFPVGTTPVTYTFTDGVGNVALCTFNVIVSVVVPPTISNCPAQPIRRTVPSGTSRVTVTWTTPTATDASGIVSSDVNFQSGSSFSVGTTTVRYTFVDGAGNSALCVFDVVVTATGDQTPPRIFNCPDDIVMNVPATSTFVFVQWTAPTATDDSGQTPSVDGPPSPTGFFTEGTTIITYVFTDGGPPIDNTPPTISNCPDDITRSLPPGTVRTTVTWQAPTATDPSGVQQPIVSASPGSTFSIGETVVRYTFTDNAGNSAVCTFNVIIQQDPGNVDTTPPTISGCPSNIVQTLGQGTFAFVDWESHPTAVDNSGVAPERTGPFSPGGFFSEGVTDIVYTFTDEAGNMATCSFTVTIIRSTVDTDPPVVINCPAMTIVRTAPSGSSRVIVELPLVTAEDASPVTMTDNIPSGSFFPIGTTPVVITFTDQAGNQATCEFNVVVNRDVVVDTAPPTISNCPGEIVRTAPSGSNGVEVSWTAPTATDPSGVLPPTINFPPGSFFEIGTTQVIYTYFDNAGNPGFCFFDVVVEEGVAVDTTPPTISNCPGEIVRTAPSGSNGVEVSWTAPTATDPSGVLPPTVNFPPGSFFEIGTTLVIYTYFDNAGNPGFCFFDVIVQEGADVTPPLVTNCPGDITRTASPGTNGIVVSWTAPTATDPSGVGTPNINNPPGTFFNIGTTQVVYTFTDGAGNQAFCRFTVTVQQGADITPPVVSNCPGDITRTAAPGTNGIVVTWTAPTATDPSGVGTPNINNRPGSFFNIGTTQVVYTFTDGAGNQAFCRFTVTVQQGADVTPPVVSNCPGDITRTAAPGTNGIVVTWTAPTATDPSGVGTPNINNRPGSFFNIGTTQVVYTFTDGAGNQAFCRFTVTVQQGADVTPPVVSNCPGDITRTAAPGTNGIVVTWTAPTATDPSGVGTPNISNPPGTFFNIGTTQVVYTFTDGAGNQAFCRFSVIVLPDPGNVDTTPPTISGCPSNIVQTLGQGTFVFVDWENHPTAVDNSGVAPERTGPFAPSGFFSEGVTDIVYTFTDEAGNVATCSFTVTIMDTDPPVVINCPAMTIVRTAPSGSSRVIVELPLVTAEDASPVTMTDNIPSGSFFPIGTTLVVITFRDQAGADVIPPVVNNCPGDITRTAAPGTNGIVVSWTAPTATDPSGVGTPNINNPPGTFFNIGTTQVVYTFTDGAGNQAFCRFTVTVQQGADVTPPTVSNCPGDITRTAGPGTNGIVVSWTAPTATDPSGVGTPNINNPPGTFFNIGTTQVVYTFTDGAGNQAFCRFNVIVLPDPQASLEVINCPDDIQQSSVNGAVFTFVDWTEPTARTNTGTILMPSDGPLQPQGFFIEGTTEIVYTFVSGSASVICTFNIIISAGVDSTPPAISNCPGDITRTAAPGSNGIVVSWTAPTATDPSGVGTPSISNPPGTSFNIGTTQVVYTFTDGAGNQAFCRFTVTVQQGADVTPPTVSNCPGDITRTAGPGTNGIVVSWTAPTATDPSGVGTPNINNPPGTFFNIGTTQVVYTFIDGAGNQAFCRFTVTVQQGADVTPPVVSNCPGDITRTAAPGTNGIVVSWTAPTATDLSGVGIPSVSNTPGSFFIIGVTQVVYTFTDGAGNQAFCRFNIIVQQVPSLSCLVCTSYSYRDAGLAQQNIGLQDLDCENGIVNGGSVTVEECMSNADSCVTIAVDIVGDGSNGQPVRSVIRACAQAPSLTCVPPSGAISFFLSIELDISITDIEGQMCYCADRSRCNDASIVGPLV</sequence>
<dbReference type="PROSITE" id="PS50026">
    <property type="entry name" value="EGF_3"/>
    <property type="match status" value="1"/>
</dbReference>
<feature type="disulfide bond" evidence="3">
    <location>
        <begin position="1432"/>
        <end position="1449"/>
    </location>
</feature>
<evidence type="ECO:0000259" key="5">
    <source>
        <dbReference type="PROSITE" id="PS50026"/>
    </source>
</evidence>
<feature type="domain" description="HYR" evidence="6">
    <location>
        <begin position="1015"/>
        <end position="1098"/>
    </location>
</feature>
<feature type="domain" description="HYR" evidence="6">
    <location>
        <begin position="468"/>
        <end position="550"/>
    </location>
</feature>
<feature type="domain" description="HYR" evidence="6">
    <location>
        <begin position="3463"/>
        <end position="3545"/>
    </location>
</feature>
<evidence type="ECO:0000256" key="3">
    <source>
        <dbReference type="PROSITE-ProRule" id="PRU00076"/>
    </source>
</evidence>
<feature type="domain" description="HYR" evidence="6">
    <location>
        <begin position="3295"/>
        <end position="3377"/>
    </location>
</feature>
<dbReference type="OrthoDB" id="6133584at2759"/>
<feature type="domain" description="HYR" evidence="6">
    <location>
        <begin position="3379"/>
        <end position="3461"/>
    </location>
</feature>
<name>A0A9Q1BM34_HOLLE</name>
<feature type="domain" description="HYR" evidence="6">
    <location>
        <begin position="2720"/>
        <end position="2802"/>
    </location>
</feature>
<feature type="domain" description="HYR" evidence="6">
    <location>
        <begin position="295"/>
        <end position="380"/>
    </location>
</feature>
<keyword evidence="1" id="KW-0677">Repeat</keyword>
<feature type="domain" description="HYR" evidence="6">
    <location>
        <begin position="2210"/>
        <end position="2293"/>
    </location>
</feature>
<evidence type="ECO:0000313" key="8">
    <source>
        <dbReference type="Proteomes" id="UP001152320"/>
    </source>
</evidence>
<dbReference type="InterPro" id="IPR001881">
    <property type="entry name" value="EGF-like_Ca-bd_dom"/>
</dbReference>
<feature type="disulfide bond" evidence="3">
    <location>
        <begin position="1451"/>
        <end position="1460"/>
    </location>
</feature>
<dbReference type="SUPFAM" id="SSF57196">
    <property type="entry name" value="EGF/Laminin"/>
    <property type="match status" value="1"/>
</dbReference>
<dbReference type="PROSITE" id="PS50825">
    <property type="entry name" value="HYR"/>
    <property type="match status" value="35"/>
</dbReference>
<feature type="domain" description="HYR" evidence="6">
    <location>
        <begin position="2804"/>
        <end position="2886"/>
    </location>
</feature>
<dbReference type="SMART" id="SM00181">
    <property type="entry name" value="EGF"/>
    <property type="match status" value="1"/>
</dbReference>
<protein>
    <submittedName>
        <fullName evidence="7">Hyalin</fullName>
    </submittedName>
</protein>
<dbReference type="PANTHER" id="PTHR24273:SF32">
    <property type="entry name" value="HYALIN"/>
    <property type="match status" value="1"/>
</dbReference>
<feature type="domain" description="HYR" evidence="6">
    <location>
        <begin position="722"/>
        <end position="800"/>
    </location>
</feature>
<dbReference type="InterPro" id="IPR000742">
    <property type="entry name" value="EGF"/>
</dbReference>
<feature type="domain" description="HYR" evidence="6">
    <location>
        <begin position="2123"/>
        <end position="2205"/>
    </location>
</feature>
<evidence type="ECO:0000256" key="1">
    <source>
        <dbReference type="ARBA" id="ARBA00022737"/>
    </source>
</evidence>
<evidence type="ECO:0000259" key="6">
    <source>
        <dbReference type="PROSITE" id="PS50825"/>
    </source>
</evidence>
<dbReference type="Gene3D" id="2.10.25.10">
    <property type="entry name" value="Laminin"/>
    <property type="match status" value="1"/>
</dbReference>
<keyword evidence="3" id="KW-0245">EGF-like domain</keyword>
<gene>
    <name evidence="7" type="ORF">HOLleu_28469</name>
</gene>
<dbReference type="InterPro" id="IPR003410">
    <property type="entry name" value="HYR_dom"/>
</dbReference>
<feature type="domain" description="HYR" evidence="6">
    <location>
        <begin position="1884"/>
        <end position="1967"/>
    </location>
</feature>
<feature type="domain" description="HYR" evidence="6">
    <location>
        <begin position="802"/>
        <end position="885"/>
    </location>
</feature>
<feature type="domain" description="HYR" evidence="6">
    <location>
        <begin position="2552"/>
        <end position="2634"/>
    </location>
</feature>
<feature type="domain" description="HYR" evidence="6">
    <location>
        <begin position="1548"/>
        <end position="1631"/>
    </location>
</feature>
<keyword evidence="8" id="KW-1185">Reference proteome</keyword>
<reference evidence="7" key="1">
    <citation type="submission" date="2021-10" db="EMBL/GenBank/DDBJ databases">
        <title>Tropical sea cucumber genome reveals ecological adaptation and Cuvierian tubules defense mechanism.</title>
        <authorList>
            <person name="Chen T."/>
        </authorList>
    </citation>
    <scope>NUCLEOTIDE SEQUENCE</scope>
    <source>
        <strain evidence="7">Nanhai2018</strain>
        <tissue evidence="7">Muscle</tissue>
    </source>
</reference>
<feature type="domain" description="HYR" evidence="6">
    <location>
        <begin position="3210"/>
        <end position="3293"/>
    </location>
</feature>
<organism evidence="7 8">
    <name type="scientific">Holothuria leucospilota</name>
    <name type="common">Black long sea cucumber</name>
    <name type="synonym">Mertensiothuria leucospilota</name>
    <dbReference type="NCBI Taxonomy" id="206669"/>
    <lineage>
        <taxon>Eukaryota</taxon>
        <taxon>Metazoa</taxon>
        <taxon>Echinodermata</taxon>
        <taxon>Eleutherozoa</taxon>
        <taxon>Echinozoa</taxon>
        <taxon>Holothuroidea</taxon>
        <taxon>Aspidochirotacea</taxon>
        <taxon>Aspidochirotida</taxon>
        <taxon>Holothuriidae</taxon>
        <taxon>Holothuria</taxon>
    </lineage>
</organism>
<feature type="domain" description="HYR" evidence="6">
    <location>
        <begin position="382"/>
        <end position="465"/>
    </location>
</feature>
<feature type="domain" description="HYR" evidence="6">
    <location>
        <begin position="1169"/>
        <end position="1251"/>
    </location>
</feature>
<feature type="domain" description="HYR" evidence="6">
    <location>
        <begin position="1800"/>
        <end position="1883"/>
    </location>
</feature>